<protein>
    <recommendedName>
        <fullName evidence="10">ATP synthase epsilon chain</fullName>
    </recommendedName>
    <alternativeName>
        <fullName evidence="10">ATP synthase F1 sector epsilon subunit</fullName>
    </alternativeName>
    <alternativeName>
        <fullName evidence="10">F-ATPase epsilon subunit</fullName>
    </alternativeName>
</protein>
<dbReference type="Proteomes" id="UP001595443">
    <property type="component" value="Unassembled WGS sequence"/>
</dbReference>
<comment type="subunit">
    <text evidence="10">F-type ATPases have 2 components, CF(1) - the catalytic core - and CF(0) - the membrane proton channel. CF(1) has five subunits: alpha(3), beta(3), gamma(1), delta(1), epsilon(1). CF(0) has three main subunits: a, b and c.</text>
</comment>
<keyword evidence="10" id="KW-1003">Cell membrane</keyword>
<evidence type="ECO:0000256" key="1">
    <source>
        <dbReference type="ARBA" id="ARBA00003543"/>
    </source>
</evidence>
<dbReference type="HAMAP" id="MF_00530">
    <property type="entry name" value="ATP_synth_epsil_bac"/>
    <property type="match status" value="1"/>
</dbReference>
<evidence type="ECO:0000256" key="6">
    <source>
        <dbReference type="ARBA" id="ARBA00023065"/>
    </source>
</evidence>
<keyword evidence="6 10" id="KW-0406">Ion transport</keyword>
<keyword evidence="9 10" id="KW-0066">ATP synthesis</keyword>
<comment type="caution">
    <text evidence="12">The sequence shown here is derived from an EMBL/GenBank/DDBJ whole genome shotgun (WGS) entry which is preliminary data.</text>
</comment>
<gene>
    <name evidence="10" type="primary">atpC</name>
    <name evidence="12" type="ORF">ACFOES_01250</name>
</gene>
<evidence type="ECO:0000256" key="4">
    <source>
        <dbReference type="ARBA" id="ARBA00022448"/>
    </source>
</evidence>
<dbReference type="RefSeq" id="WP_377831169.1">
    <property type="nucleotide sequence ID" value="NZ_JBHRSK010000002.1"/>
</dbReference>
<proteinExistence type="inferred from homology"/>
<dbReference type="NCBIfam" id="NF009981">
    <property type="entry name" value="PRK13447.1"/>
    <property type="match status" value="1"/>
</dbReference>
<feature type="domain" description="ATP synthase F1 complex delta/epsilon subunit N-terminal" evidence="11">
    <location>
        <begin position="1"/>
        <end position="82"/>
    </location>
</feature>
<evidence type="ECO:0000256" key="3">
    <source>
        <dbReference type="ARBA" id="ARBA00005712"/>
    </source>
</evidence>
<evidence type="ECO:0000256" key="7">
    <source>
        <dbReference type="ARBA" id="ARBA00023136"/>
    </source>
</evidence>
<evidence type="ECO:0000313" key="13">
    <source>
        <dbReference type="Proteomes" id="UP001595443"/>
    </source>
</evidence>
<dbReference type="EMBL" id="JBHRSK010000002">
    <property type="protein sequence ID" value="MFC2966709.1"/>
    <property type="molecule type" value="Genomic_DNA"/>
</dbReference>
<dbReference type="Pfam" id="PF02823">
    <property type="entry name" value="ATP-synt_DE_N"/>
    <property type="match status" value="1"/>
</dbReference>
<dbReference type="InterPro" id="IPR036771">
    <property type="entry name" value="ATPsynth_dsu/esu_N"/>
</dbReference>
<dbReference type="PANTHER" id="PTHR13822:SF10">
    <property type="entry name" value="ATP SYNTHASE EPSILON CHAIN, CHLOROPLASTIC"/>
    <property type="match status" value="1"/>
</dbReference>
<evidence type="ECO:0000259" key="11">
    <source>
        <dbReference type="Pfam" id="PF02823"/>
    </source>
</evidence>
<dbReference type="SUPFAM" id="SSF51344">
    <property type="entry name" value="Epsilon subunit of F1F0-ATP synthase N-terminal domain"/>
    <property type="match status" value="1"/>
</dbReference>
<dbReference type="InterPro" id="IPR001469">
    <property type="entry name" value="ATP_synth_F1_dsu/esu"/>
</dbReference>
<comment type="similarity">
    <text evidence="3 10">Belongs to the ATPase epsilon chain family.</text>
</comment>
<evidence type="ECO:0000256" key="9">
    <source>
        <dbReference type="ARBA" id="ARBA00023310"/>
    </source>
</evidence>
<dbReference type="InterPro" id="IPR020546">
    <property type="entry name" value="ATP_synth_F1_dsu/esu_N"/>
</dbReference>
<organism evidence="12 13">
    <name type="scientific">Acidimangrovimonas pyrenivorans</name>
    <dbReference type="NCBI Taxonomy" id="2030798"/>
    <lineage>
        <taxon>Bacteria</taxon>
        <taxon>Pseudomonadati</taxon>
        <taxon>Pseudomonadota</taxon>
        <taxon>Alphaproteobacteria</taxon>
        <taxon>Rhodobacterales</taxon>
        <taxon>Paracoccaceae</taxon>
        <taxon>Acidimangrovimonas</taxon>
    </lineage>
</organism>
<evidence type="ECO:0000313" key="12">
    <source>
        <dbReference type="EMBL" id="MFC2966709.1"/>
    </source>
</evidence>
<keyword evidence="5 10" id="KW-0375">Hydrogen ion transport</keyword>
<evidence type="ECO:0000256" key="10">
    <source>
        <dbReference type="HAMAP-Rule" id="MF_00530"/>
    </source>
</evidence>
<keyword evidence="8 10" id="KW-0139">CF(1)</keyword>
<sequence length="153" mass="16360">MKLLITTPLKLVLETEGVTRIRAEDETGSFGILPGHADFLTVLAVSVLSWTGADGAEHHAALRGGVLRVSEGDQVSVAAREAVTEDALDRLGSAVLEQFEQEERSDEEARISTARLHLATMRQLQRYLTSAHRGYEGGNVPGIEAALQAGGKA</sequence>
<dbReference type="Gene3D" id="2.60.15.10">
    <property type="entry name" value="F0F1 ATP synthase delta/epsilon subunit, N-terminal"/>
    <property type="match status" value="1"/>
</dbReference>
<evidence type="ECO:0000256" key="5">
    <source>
        <dbReference type="ARBA" id="ARBA00022781"/>
    </source>
</evidence>
<name>A0ABV7ABN2_9RHOB</name>
<evidence type="ECO:0000256" key="8">
    <source>
        <dbReference type="ARBA" id="ARBA00023196"/>
    </source>
</evidence>
<comment type="function">
    <text evidence="1 10">Produces ATP from ADP in the presence of a proton gradient across the membrane.</text>
</comment>
<dbReference type="InterPro" id="IPR024037">
    <property type="entry name" value="Alt_ATP_synth_F1_esu"/>
</dbReference>
<evidence type="ECO:0000256" key="2">
    <source>
        <dbReference type="ARBA" id="ARBA00004184"/>
    </source>
</evidence>
<dbReference type="PANTHER" id="PTHR13822">
    <property type="entry name" value="ATP SYNTHASE DELTA/EPSILON CHAIN"/>
    <property type="match status" value="1"/>
</dbReference>
<dbReference type="NCBIfam" id="TIGR03166">
    <property type="entry name" value="alt_F1F0_F1_eps"/>
    <property type="match status" value="1"/>
</dbReference>
<keyword evidence="4 10" id="KW-0813">Transport</keyword>
<dbReference type="CDD" id="cd12152">
    <property type="entry name" value="F1-ATPase_delta"/>
    <property type="match status" value="1"/>
</dbReference>
<keyword evidence="13" id="KW-1185">Reference proteome</keyword>
<accession>A0ABV7ABN2</accession>
<comment type="subcellular location">
    <subcellularLocation>
        <location evidence="10">Cell membrane</location>
        <topology evidence="10">Peripheral membrane protein</topology>
    </subcellularLocation>
    <subcellularLocation>
        <location evidence="2">Endomembrane system</location>
        <topology evidence="2">Peripheral membrane protein</topology>
    </subcellularLocation>
</comment>
<keyword evidence="7 10" id="KW-0472">Membrane</keyword>
<reference evidence="13" key="1">
    <citation type="journal article" date="2019" name="Int. J. Syst. Evol. Microbiol.">
        <title>The Global Catalogue of Microorganisms (GCM) 10K type strain sequencing project: providing services to taxonomists for standard genome sequencing and annotation.</title>
        <authorList>
            <consortium name="The Broad Institute Genomics Platform"/>
            <consortium name="The Broad Institute Genome Sequencing Center for Infectious Disease"/>
            <person name="Wu L."/>
            <person name="Ma J."/>
        </authorList>
    </citation>
    <scope>NUCLEOTIDE SEQUENCE [LARGE SCALE GENOMIC DNA]</scope>
    <source>
        <strain evidence="13">KCTC 62192</strain>
    </source>
</reference>